<sequence length="616" mass="69752">MAGPVPSSSSFKSKYLQKCTELRVEPHPALTEHLARCQALVSPACPDSLDLRGHSATLKDCTALASALADDSLFTTINLADSFLDDDGCILIANALKTNNTATHVDLRGNSIRADGAIALGQMMKINSTLKRHNLTLRKLDLRWNNIGLTGCRALVDLLKWNSTLEEIQLAGNEVPDELAKAIAIALERNGNRRKHDVYSRAQADDHAHAVEQLSSSHRGHLQDLRRDLVTKDLQLESASKDIAKTQEAYRILEQHLAKAKADIKELNTAAGRDVQDLKNKLGVALKDVAAEHEAFELMRASRDKALSQVKQKELELESAHCEADLRKETAKRELSTLTDELNKVNDTLLATQRANEERLKRMQFEHEGRITALEASKDTQWGERVRKLEERLRKAESEYARLEEDTSEQKTKMMAEKRNWADQLAQAEAHWKQEKSDREKEWEASMAALTRAKDSLQTSLAAQSLQTAKATRELEAERDRWQQGRTELLEEIAALEKKLSKTTSTRSQLEEVRKLLSDAESRISVLSTQIARLQEEREREAEQRKTDRLKVQDEMDSKDRVIARLKELVRSKEQELQDREEENILQMKELHLSIANVIASRRNGLRSRSVEKALT</sequence>
<dbReference type="SUPFAM" id="SSF52047">
    <property type="entry name" value="RNI-like"/>
    <property type="match status" value="1"/>
</dbReference>
<evidence type="ECO:0000256" key="3">
    <source>
        <dbReference type="ARBA" id="ARBA00023054"/>
    </source>
</evidence>
<feature type="coiled-coil region" evidence="5">
    <location>
        <begin position="472"/>
        <end position="583"/>
    </location>
</feature>
<dbReference type="Gene3D" id="3.80.10.10">
    <property type="entry name" value="Ribonuclease Inhibitor"/>
    <property type="match status" value="2"/>
</dbReference>
<organism evidence="6 7">
    <name type="scientific">Geranomyces variabilis</name>
    <dbReference type="NCBI Taxonomy" id="109894"/>
    <lineage>
        <taxon>Eukaryota</taxon>
        <taxon>Fungi</taxon>
        <taxon>Fungi incertae sedis</taxon>
        <taxon>Chytridiomycota</taxon>
        <taxon>Chytridiomycota incertae sedis</taxon>
        <taxon>Chytridiomycetes</taxon>
        <taxon>Spizellomycetales</taxon>
        <taxon>Powellomycetaceae</taxon>
        <taxon>Geranomyces</taxon>
    </lineage>
</organism>
<feature type="coiled-coil region" evidence="5">
    <location>
        <begin position="303"/>
        <end position="348"/>
    </location>
</feature>
<feature type="coiled-coil region" evidence="5">
    <location>
        <begin position="222"/>
        <end position="270"/>
    </location>
</feature>
<comment type="caution">
    <text evidence="6">The sequence shown here is derived from an EMBL/GenBank/DDBJ whole genome shotgun (WGS) entry which is preliminary data.</text>
</comment>
<keyword evidence="2" id="KW-0963">Cytoplasm</keyword>
<dbReference type="PANTHER" id="PTHR23170">
    <property type="entry name" value="NY-REN-58 ANTIGEN"/>
    <property type="match status" value="1"/>
</dbReference>
<accession>A0AAD5TRS4</accession>
<comment type="subcellular location">
    <subcellularLocation>
        <location evidence="1">Cytoplasm</location>
        <location evidence="1">Cytoskeleton</location>
        <location evidence="1">Microtubule organizing center</location>
        <location evidence="1">Centrosome</location>
    </subcellularLocation>
</comment>
<keyword evidence="3 5" id="KW-0175">Coiled coil</keyword>
<evidence type="ECO:0000313" key="6">
    <source>
        <dbReference type="EMBL" id="KAJ3184979.1"/>
    </source>
</evidence>
<dbReference type="EMBL" id="JADGJQ010000002">
    <property type="protein sequence ID" value="KAJ3184979.1"/>
    <property type="molecule type" value="Genomic_DNA"/>
</dbReference>
<feature type="coiled-coil region" evidence="5">
    <location>
        <begin position="379"/>
        <end position="413"/>
    </location>
</feature>
<reference evidence="6" key="1">
    <citation type="submission" date="2020-05" db="EMBL/GenBank/DDBJ databases">
        <title>Phylogenomic resolution of chytrid fungi.</title>
        <authorList>
            <person name="Stajich J.E."/>
            <person name="Amses K."/>
            <person name="Simmons R."/>
            <person name="Seto K."/>
            <person name="Myers J."/>
            <person name="Bonds A."/>
            <person name="Quandt C.A."/>
            <person name="Barry K."/>
            <person name="Liu P."/>
            <person name="Grigoriev I."/>
            <person name="Longcore J.E."/>
            <person name="James T.Y."/>
        </authorList>
    </citation>
    <scope>NUCLEOTIDE SEQUENCE</scope>
    <source>
        <strain evidence="6">JEL0379</strain>
    </source>
</reference>
<dbReference type="Proteomes" id="UP001212152">
    <property type="component" value="Unassembled WGS sequence"/>
</dbReference>
<evidence type="ECO:0000313" key="7">
    <source>
        <dbReference type="Proteomes" id="UP001212152"/>
    </source>
</evidence>
<name>A0AAD5TRS4_9FUNG</name>
<evidence type="ECO:0000256" key="2">
    <source>
        <dbReference type="ARBA" id="ARBA00022490"/>
    </source>
</evidence>
<dbReference type="Pfam" id="PF13516">
    <property type="entry name" value="LRR_6"/>
    <property type="match status" value="2"/>
</dbReference>
<dbReference type="PANTHER" id="PTHR23170:SF3">
    <property type="entry name" value="LEUCINE-RICH REPEAT-CONTAINING PROTEIN 45"/>
    <property type="match status" value="1"/>
</dbReference>
<gene>
    <name evidence="6" type="ORF">HDU87_002545</name>
</gene>
<evidence type="ECO:0000256" key="1">
    <source>
        <dbReference type="ARBA" id="ARBA00004300"/>
    </source>
</evidence>
<dbReference type="InterPro" id="IPR052116">
    <property type="entry name" value="Centro_Cilium_Assembly"/>
</dbReference>
<dbReference type="InterPro" id="IPR032675">
    <property type="entry name" value="LRR_dom_sf"/>
</dbReference>
<dbReference type="SMART" id="SM00368">
    <property type="entry name" value="LRR_RI"/>
    <property type="match status" value="3"/>
</dbReference>
<evidence type="ECO:0000256" key="5">
    <source>
        <dbReference type="SAM" id="Coils"/>
    </source>
</evidence>
<keyword evidence="4" id="KW-0206">Cytoskeleton</keyword>
<dbReference type="InterPro" id="IPR001611">
    <property type="entry name" value="Leu-rich_rpt"/>
</dbReference>
<dbReference type="AlphaFoldDB" id="A0AAD5TRS4"/>
<evidence type="ECO:0000256" key="4">
    <source>
        <dbReference type="ARBA" id="ARBA00023212"/>
    </source>
</evidence>
<protein>
    <submittedName>
        <fullName evidence="6">Uncharacterized protein</fullName>
    </submittedName>
</protein>
<proteinExistence type="predicted"/>
<keyword evidence="7" id="KW-1185">Reference proteome</keyword>